<dbReference type="AlphaFoldDB" id="A0A1Q3C1I6"/>
<dbReference type="InParanoid" id="A0A1Q3C1I6"/>
<dbReference type="PANTHER" id="PTHR47076">
    <property type="entry name" value="NHL DOMAIN PROTEIN"/>
    <property type="match status" value="1"/>
</dbReference>
<proteinExistence type="predicted"/>
<gene>
    <name evidence="2" type="ORF">CFOL_v3_17376</name>
</gene>
<keyword evidence="3" id="KW-1185">Reference proteome</keyword>
<comment type="caution">
    <text evidence="2">The sequence shown here is derived from an EMBL/GenBank/DDBJ whole genome shotgun (WGS) entry which is preliminary data.</text>
</comment>
<sequence length="143" mass="16424">MGTPQEEAAFLTKTNPLHDDNEQDDQDGTDDYEDVVPCGCDCLHFFRFNKQKHGLHPKAENGDSWWVNKLKKVKEISESLAGPKFKTLIRKISGYCKNKKQKNKFQYDAQSYALNFDSGVDREDDSLRHGFSARFAPPSSYDR</sequence>
<dbReference type="EMBL" id="BDDD01001164">
    <property type="protein sequence ID" value="GAV73893.1"/>
    <property type="molecule type" value="Genomic_DNA"/>
</dbReference>
<evidence type="ECO:0000313" key="2">
    <source>
        <dbReference type="EMBL" id="GAV73893.1"/>
    </source>
</evidence>
<evidence type="ECO:0000313" key="3">
    <source>
        <dbReference type="Proteomes" id="UP000187406"/>
    </source>
</evidence>
<dbReference type="Proteomes" id="UP000187406">
    <property type="component" value="Unassembled WGS sequence"/>
</dbReference>
<feature type="compositionally biased region" description="Acidic residues" evidence="1">
    <location>
        <begin position="21"/>
        <end position="30"/>
    </location>
</feature>
<dbReference type="STRING" id="3775.A0A1Q3C1I6"/>
<dbReference type="PANTHER" id="PTHR47076:SF1">
    <property type="entry name" value="NHL DOMAIN PROTEIN"/>
    <property type="match status" value="1"/>
</dbReference>
<evidence type="ECO:0000256" key="1">
    <source>
        <dbReference type="SAM" id="MobiDB-lite"/>
    </source>
</evidence>
<name>A0A1Q3C1I6_CEPFO</name>
<protein>
    <submittedName>
        <fullName evidence="2">Uncharacterized protein</fullName>
    </submittedName>
</protein>
<dbReference type="OrthoDB" id="1934748at2759"/>
<organism evidence="2 3">
    <name type="scientific">Cephalotus follicularis</name>
    <name type="common">Albany pitcher plant</name>
    <dbReference type="NCBI Taxonomy" id="3775"/>
    <lineage>
        <taxon>Eukaryota</taxon>
        <taxon>Viridiplantae</taxon>
        <taxon>Streptophyta</taxon>
        <taxon>Embryophyta</taxon>
        <taxon>Tracheophyta</taxon>
        <taxon>Spermatophyta</taxon>
        <taxon>Magnoliopsida</taxon>
        <taxon>eudicotyledons</taxon>
        <taxon>Gunneridae</taxon>
        <taxon>Pentapetalae</taxon>
        <taxon>rosids</taxon>
        <taxon>fabids</taxon>
        <taxon>Oxalidales</taxon>
        <taxon>Cephalotaceae</taxon>
        <taxon>Cephalotus</taxon>
    </lineage>
</organism>
<feature type="region of interest" description="Disordered" evidence="1">
    <location>
        <begin position="1"/>
        <end position="30"/>
    </location>
</feature>
<reference evidence="3" key="1">
    <citation type="submission" date="2016-04" db="EMBL/GenBank/DDBJ databases">
        <title>Cephalotus genome sequencing.</title>
        <authorList>
            <person name="Fukushima K."/>
            <person name="Hasebe M."/>
            <person name="Fang X."/>
        </authorList>
    </citation>
    <scope>NUCLEOTIDE SEQUENCE [LARGE SCALE GENOMIC DNA]</scope>
    <source>
        <strain evidence="3">cv. St1</strain>
    </source>
</reference>
<accession>A0A1Q3C1I6</accession>